<organism evidence="6 7">
    <name type="scientific">Vanilla planifolia</name>
    <name type="common">Vanilla</name>
    <dbReference type="NCBI Taxonomy" id="51239"/>
    <lineage>
        <taxon>Eukaryota</taxon>
        <taxon>Viridiplantae</taxon>
        <taxon>Streptophyta</taxon>
        <taxon>Embryophyta</taxon>
        <taxon>Tracheophyta</taxon>
        <taxon>Spermatophyta</taxon>
        <taxon>Magnoliopsida</taxon>
        <taxon>Liliopsida</taxon>
        <taxon>Asparagales</taxon>
        <taxon>Orchidaceae</taxon>
        <taxon>Vanilloideae</taxon>
        <taxon>Vanilleae</taxon>
        <taxon>Vanilla</taxon>
    </lineage>
</organism>
<feature type="repeat" description="PPR" evidence="3">
    <location>
        <begin position="307"/>
        <end position="341"/>
    </location>
</feature>
<dbReference type="EMBL" id="JADCNL010000007">
    <property type="protein sequence ID" value="KAG0472525.1"/>
    <property type="molecule type" value="Genomic_DNA"/>
</dbReference>
<feature type="region of interest" description="Disordered" evidence="4">
    <location>
        <begin position="1"/>
        <end position="31"/>
    </location>
</feature>
<gene>
    <name evidence="6" type="ORF">HPP92_014382</name>
</gene>
<dbReference type="PANTHER" id="PTHR46128">
    <property type="entry name" value="MITOCHONDRIAL GROUP I INTRON SPLICING FACTOR CCM1"/>
    <property type="match status" value="1"/>
</dbReference>
<dbReference type="InterPro" id="IPR057027">
    <property type="entry name" value="TPR_mt"/>
</dbReference>
<proteinExistence type="inferred from homology"/>
<dbReference type="PROSITE" id="PS51375">
    <property type="entry name" value="PPR"/>
    <property type="match status" value="4"/>
</dbReference>
<dbReference type="InterPro" id="IPR011990">
    <property type="entry name" value="TPR-like_helical_dom_sf"/>
</dbReference>
<comment type="similarity">
    <text evidence="1">Belongs to the PPR family. P subfamily.</text>
</comment>
<dbReference type="AlphaFoldDB" id="A0A835UU01"/>
<feature type="repeat" description="PPR" evidence="3">
    <location>
        <begin position="129"/>
        <end position="163"/>
    </location>
</feature>
<dbReference type="Proteomes" id="UP000636800">
    <property type="component" value="Chromosome 7"/>
</dbReference>
<evidence type="ECO:0000313" key="7">
    <source>
        <dbReference type="Proteomes" id="UP000636800"/>
    </source>
</evidence>
<name>A0A835UU01_VANPL</name>
<sequence length="481" mass="54064">MAAAKSDNPRLSPVITMDSKAPPAQSSLNQNDSRVHSLCDILYRIPPPELERVLSSSGIDLFPELVESVLSRSYSCPASSVEFFRWSGLSFKHTPRGWNLMVDILGRNGLFDAMWDAIRSMKKEGGLLSTVTFASAFGSYCAAGKIKEAIMTFDVMDRYGVPQDVVAVNSLLSAICRQSGHTTDAADFYDRIKSLVLPDADTFAILFEGWEKEANTARAKTTFGEMVIRLGWKAENMSAYDAFLNTLVRAAEQDEAIKFLKVMKSNNCLPGLKFFGNALDILVKQNDSSHALALWDIMVGDSGLVPNLVMFNGIIYLLCNNQQIDFAFHFLDEMPLYGAFPDSLTYNTIFECLVRNKHARMTEMFLLEMRKNKQLPSSSNCTAAIRMFFDQYDPAAALEVWNWVTEEQPRVNDDLANEVILGLGELGRCNDIILYAEDMLNRGFQLQNTTIEKLKITFQKAGKLDSYDRLARKMKQPQRLE</sequence>
<dbReference type="InterPro" id="IPR002885">
    <property type="entry name" value="PPR_rpt"/>
</dbReference>
<evidence type="ECO:0000256" key="2">
    <source>
        <dbReference type="ARBA" id="ARBA00022737"/>
    </source>
</evidence>
<keyword evidence="7" id="KW-1185">Reference proteome</keyword>
<evidence type="ECO:0000256" key="1">
    <source>
        <dbReference type="ARBA" id="ARBA00007626"/>
    </source>
</evidence>
<comment type="caution">
    <text evidence="6">The sequence shown here is derived from an EMBL/GenBank/DDBJ whole genome shotgun (WGS) entry which is preliminary data.</text>
</comment>
<feature type="domain" description="Pentatricopeptide repeat-containing protein-mitochondrial" evidence="5">
    <location>
        <begin position="106"/>
        <end position="194"/>
    </location>
</feature>
<keyword evidence="2" id="KW-0677">Repeat</keyword>
<dbReference type="InterPro" id="IPR050872">
    <property type="entry name" value="PPR_P_subfamily"/>
</dbReference>
<evidence type="ECO:0000313" key="6">
    <source>
        <dbReference type="EMBL" id="KAG0472525.1"/>
    </source>
</evidence>
<dbReference type="OrthoDB" id="118550at2759"/>
<dbReference type="NCBIfam" id="TIGR00756">
    <property type="entry name" value="PPR"/>
    <property type="match status" value="1"/>
</dbReference>
<reference evidence="6 7" key="1">
    <citation type="journal article" date="2020" name="Nat. Food">
        <title>A phased Vanilla planifolia genome enables genetic improvement of flavour and production.</title>
        <authorList>
            <person name="Hasing T."/>
            <person name="Tang H."/>
            <person name="Brym M."/>
            <person name="Khazi F."/>
            <person name="Huang T."/>
            <person name="Chambers A.H."/>
        </authorList>
    </citation>
    <scope>NUCLEOTIDE SEQUENCE [LARGE SCALE GENOMIC DNA]</scope>
    <source>
        <tissue evidence="6">Leaf</tissue>
    </source>
</reference>
<feature type="repeat" description="PPR" evidence="3">
    <location>
        <begin position="236"/>
        <end position="270"/>
    </location>
</feature>
<dbReference type="Pfam" id="PF23276">
    <property type="entry name" value="TPR_24"/>
    <property type="match status" value="1"/>
</dbReference>
<accession>A0A835UU01</accession>
<dbReference type="Pfam" id="PF13041">
    <property type="entry name" value="PPR_2"/>
    <property type="match status" value="1"/>
</dbReference>
<dbReference type="PANTHER" id="PTHR46128:SF324">
    <property type="entry name" value="PENTACOTRIPEPTIDE-REPEAT REGION OF PRORP DOMAIN-CONTAINING PROTEIN"/>
    <property type="match status" value="1"/>
</dbReference>
<protein>
    <recommendedName>
        <fullName evidence="5">Pentatricopeptide repeat-containing protein-mitochondrial domain-containing protein</fullName>
    </recommendedName>
</protein>
<evidence type="ECO:0000259" key="5">
    <source>
        <dbReference type="Pfam" id="PF23276"/>
    </source>
</evidence>
<evidence type="ECO:0000256" key="3">
    <source>
        <dbReference type="PROSITE-ProRule" id="PRU00708"/>
    </source>
</evidence>
<evidence type="ECO:0000256" key="4">
    <source>
        <dbReference type="SAM" id="MobiDB-lite"/>
    </source>
</evidence>
<dbReference type="Gene3D" id="1.25.40.10">
    <property type="entry name" value="Tetratricopeptide repeat domain"/>
    <property type="match status" value="4"/>
</dbReference>
<feature type="repeat" description="PPR" evidence="3">
    <location>
        <begin position="342"/>
        <end position="376"/>
    </location>
</feature>